<reference evidence="1 2" key="1">
    <citation type="journal article" date="2013" name="Curr. Biol.">
        <title>The Genome of the Foraminiferan Reticulomyxa filosa.</title>
        <authorList>
            <person name="Glockner G."/>
            <person name="Hulsmann N."/>
            <person name="Schleicher M."/>
            <person name="Noegel A.A."/>
            <person name="Eichinger L."/>
            <person name="Gallinger C."/>
            <person name="Pawlowski J."/>
            <person name="Sierra R."/>
            <person name="Euteneuer U."/>
            <person name="Pillet L."/>
            <person name="Moustafa A."/>
            <person name="Platzer M."/>
            <person name="Groth M."/>
            <person name="Szafranski K."/>
            <person name="Schliwa M."/>
        </authorList>
    </citation>
    <scope>NUCLEOTIDE SEQUENCE [LARGE SCALE GENOMIC DNA]</scope>
</reference>
<accession>X6MM69</accession>
<evidence type="ECO:0000313" key="1">
    <source>
        <dbReference type="EMBL" id="ETO14532.1"/>
    </source>
</evidence>
<proteinExistence type="predicted"/>
<protein>
    <submittedName>
        <fullName evidence="1">Uncharacterized protein</fullName>
    </submittedName>
</protein>
<dbReference type="Proteomes" id="UP000023152">
    <property type="component" value="Unassembled WGS sequence"/>
</dbReference>
<dbReference type="AlphaFoldDB" id="X6MM69"/>
<organism evidence="1 2">
    <name type="scientific">Reticulomyxa filosa</name>
    <dbReference type="NCBI Taxonomy" id="46433"/>
    <lineage>
        <taxon>Eukaryota</taxon>
        <taxon>Sar</taxon>
        <taxon>Rhizaria</taxon>
        <taxon>Retaria</taxon>
        <taxon>Foraminifera</taxon>
        <taxon>Monothalamids</taxon>
        <taxon>Reticulomyxidae</taxon>
        <taxon>Reticulomyxa</taxon>
    </lineage>
</organism>
<keyword evidence="2" id="KW-1185">Reference proteome</keyword>
<comment type="caution">
    <text evidence="1">The sequence shown here is derived from an EMBL/GenBank/DDBJ whole genome shotgun (WGS) entry which is preliminary data.</text>
</comment>
<gene>
    <name evidence="1" type="ORF">RFI_22835</name>
</gene>
<dbReference type="EMBL" id="ASPP01019986">
    <property type="protein sequence ID" value="ETO14532.1"/>
    <property type="molecule type" value="Genomic_DNA"/>
</dbReference>
<name>X6MM69_RETFI</name>
<evidence type="ECO:0000313" key="2">
    <source>
        <dbReference type="Proteomes" id="UP000023152"/>
    </source>
</evidence>
<sequence>MSSNKRDEDEDSEVRKEWGIGSQVEVYSASLKQWVAGDITRIFLDGEGEWLEVQYSIGKCKSTKKAYTHTNFFVLYKTKQKKGREMRLKQIPRSDTNSIRPCYQQQEETKTQSNGLKRRDWEGDEEKAISTKEMSINAIQKATLRKVTSELDLDDVESDAQVDSNYIFTAPINFLFFDKK</sequence>